<feature type="region of interest" description="Disordered" evidence="1">
    <location>
        <begin position="54"/>
        <end position="79"/>
    </location>
</feature>
<feature type="region of interest" description="Disordered" evidence="1">
    <location>
        <begin position="109"/>
        <end position="134"/>
    </location>
</feature>
<keyword evidence="2" id="KW-1133">Transmembrane helix</keyword>
<evidence type="ECO:0000313" key="3">
    <source>
        <dbReference type="EMBL" id="MDH6057431.1"/>
    </source>
</evidence>
<feature type="compositionally biased region" description="Basic and acidic residues" evidence="1">
    <location>
        <begin position="124"/>
        <end position="134"/>
    </location>
</feature>
<comment type="caution">
    <text evidence="3">The sequence shown here is derived from an EMBL/GenBank/DDBJ whole genome shotgun (WGS) entry which is preliminary data.</text>
</comment>
<keyword evidence="2" id="KW-0812">Transmembrane</keyword>
<organism evidence="3 4">
    <name type="scientific">Umezakia ovalisporum FSS-43</name>
    <dbReference type="NCBI Taxonomy" id="2740520"/>
    <lineage>
        <taxon>Bacteria</taxon>
        <taxon>Bacillati</taxon>
        <taxon>Cyanobacteriota</taxon>
        <taxon>Cyanophyceae</taxon>
        <taxon>Nostocales</taxon>
        <taxon>Nodulariaceae</taxon>
        <taxon>Umezakia</taxon>
    </lineage>
</organism>
<evidence type="ECO:0000313" key="4">
    <source>
        <dbReference type="Proteomes" id="UP001159371"/>
    </source>
</evidence>
<keyword evidence="2" id="KW-0472">Membrane</keyword>
<sequence>MKSLFSRLKNILLRQIILIFVIGFVFFSFQIFNYSHEMLLAQAYTVTTPEGTYYKGAPNNNPPIRNEQQVKNAQKNLQETADNIRENLNIDQPIPEATKDFLDTAQQQVEETLEPITGTPHGYYQEHRPEVNNR</sequence>
<dbReference type="GeneID" id="83684271"/>
<dbReference type="EMBL" id="JANQDO010000076">
    <property type="protein sequence ID" value="MDH6057431.1"/>
    <property type="molecule type" value="Genomic_DNA"/>
</dbReference>
<evidence type="ECO:0000256" key="2">
    <source>
        <dbReference type="SAM" id="Phobius"/>
    </source>
</evidence>
<keyword evidence="4" id="KW-1185">Reference proteome</keyword>
<feature type="compositionally biased region" description="Polar residues" evidence="1">
    <location>
        <begin position="58"/>
        <end position="79"/>
    </location>
</feature>
<gene>
    <name evidence="3" type="ORF">NWP19_11730</name>
</gene>
<dbReference type="RefSeq" id="WP_280657106.1">
    <property type="nucleotide sequence ID" value="NZ_JANQDO010000076.1"/>
</dbReference>
<accession>A0ABT6K556</accession>
<dbReference type="Proteomes" id="UP001159371">
    <property type="component" value="Unassembled WGS sequence"/>
</dbReference>
<evidence type="ECO:0000256" key="1">
    <source>
        <dbReference type="SAM" id="MobiDB-lite"/>
    </source>
</evidence>
<proteinExistence type="predicted"/>
<protein>
    <submittedName>
        <fullName evidence="3">Uncharacterized protein</fullName>
    </submittedName>
</protein>
<feature type="transmembrane region" description="Helical" evidence="2">
    <location>
        <begin position="12"/>
        <end position="32"/>
    </location>
</feature>
<reference evidence="3 4" key="1">
    <citation type="journal article" date="2023" name="J. Phycol.">
        <title>Chrysosporum ovalisporum is synonymous with the true-branching cyanobacterium Umezakia natans (Nostocales/Aphanizomenonaceae).</title>
        <authorList>
            <person name="McGregor G.B."/>
            <person name="Sendall B.C."/>
            <person name="Niiyama Y."/>
            <person name="Tuji A."/>
            <person name="Willis A."/>
        </authorList>
    </citation>
    <scope>NUCLEOTIDE SEQUENCE [LARGE SCALE GENOMIC DNA]</scope>
    <source>
        <strain evidence="3 4">FSS-43</strain>
    </source>
</reference>
<name>A0ABT6K556_9CYAN</name>